<gene>
    <name evidence="1" type="ORF">JOD01_002828</name>
</gene>
<accession>A0A938Y3C2</accession>
<dbReference type="AlphaFoldDB" id="A0A938Y3C2"/>
<dbReference type="EMBL" id="JAFBEB010000010">
    <property type="protein sequence ID" value="MBM7591201.1"/>
    <property type="molecule type" value="Genomic_DNA"/>
</dbReference>
<sequence>MRVRMFYASRLMKGWEVRQAAQKELARETLKRYGSKGA</sequence>
<comment type="caution">
    <text evidence="1">The sequence shown here is derived from an EMBL/GenBank/DDBJ whole genome shotgun (WGS) entry which is preliminary data.</text>
</comment>
<evidence type="ECO:0000313" key="1">
    <source>
        <dbReference type="EMBL" id="MBM7591201.1"/>
    </source>
</evidence>
<keyword evidence="2" id="KW-1185">Reference proteome</keyword>
<proteinExistence type="predicted"/>
<protein>
    <submittedName>
        <fullName evidence="1">Uncharacterized protein</fullName>
    </submittedName>
</protein>
<reference evidence="1" key="1">
    <citation type="submission" date="2021-01" db="EMBL/GenBank/DDBJ databases">
        <title>Genomic Encyclopedia of Type Strains, Phase IV (KMG-IV): sequencing the most valuable type-strain genomes for metagenomic binning, comparative biology and taxonomic classification.</title>
        <authorList>
            <person name="Goeker M."/>
        </authorList>
    </citation>
    <scope>NUCLEOTIDE SEQUENCE</scope>
    <source>
        <strain evidence="1">DSM 25523</strain>
    </source>
</reference>
<organism evidence="1 2">
    <name type="scientific">Brevibacillus fulvus</name>
    <dbReference type="NCBI Taxonomy" id="1125967"/>
    <lineage>
        <taxon>Bacteria</taxon>
        <taxon>Bacillati</taxon>
        <taxon>Bacillota</taxon>
        <taxon>Bacilli</taxon>
        <taxon>Bacillales</taxon>
        <taxon>Paenibacillaceae</taxon>
        <taxon>Brevibacillus</taxon>
    </lineage>
</organism>
<name>A0A938Y3C2_9BACL</name>
<evidence type="ECO:0000313" key="2">
    <source>
        <dbReference type="Proteomes" id="UP000717624"/>
    </source>
</evidence>
<dbReference type="Proteomes" id="UP000717624">
    <property type="component" value="Unassembled WGS sequence"/>
</dbReference>